<proteinExistence type="predicted"/>
<keyword evidence="1" id="KW-0677">Repeat</keyword>
<dbReference type="InterPro" id="IPR000225">
    <property type="entry name" value="Armadillo"/>
</dbReference>
<accession>A0A2U1MWR3</accession>
<dbReference type="InterPro" id="IPR044282">
    <property type="entry name" value="ABAP1/ARIA"/>
</dbReference>
<comment type="caution">
    <text evidence="3">The sequence shown here is derived from an EMBL/GenBank/DDBJ whole genome shotgun (WGS) entry which is preliminary data.</text>
</comment>
<dbReference type="OrthoDB" id="1697906at2759"/>
<evidence type="ECO:0000313" key="4">
    <source>
        <dbReference type="Proteomes" id="UP000245207"/>
    </source>
</evidence>
<evidence type="ECO:0000256" key="1">
    <source>
        <dbReference type="ARBA" id="ARBA00022737"/>
    </source>
</evidence>
<dbReference type="SMART" id="SM00185">
    <property type="entry name" value="ARM"/>
    <property type="match status" value="2"/>
</dbReference>
<dbReference type="Gene3D" id="1.25.10.10">
    <property type="entry name" value="Leucine-rich Repeat Variant"/>
    <property type="match status" value="1"/>
</dbReference>
<evidence type="ECO:0000256" key="2">
    <source>
        <dbReference type="PROSITE-ProRule" id="PRU00259"/>
    </source>
</evidence>
<dbReference type="PROSITE" id="PS50176">
    <property type="entry name" value="ARM_REPEAT"/>
    <property type="match status" value="1"/>
</dbReference>
<dbReference type="EMBL" id="PKPP01004179">
    <property type="protein sequence ID" value="PWA65644.1"/>
    <property type="molecule type" value="Genomic_DNA"/>
</dbReference>
<organism evidence="3 4">
    <name type="scientific">Artemisia annua</name>
    <name type="common">Sweet wormwood</name>
    <dbReference type="NCBI Taxonomy" id="35608"/>
    <lineage>
        <taxon>Eukaryota</taxon>
        <taxon>Viridiplantae</taxon>
        <taxon>Streptophyta</taxon>
        <taxon>Embryophyta</taxon>
        <taxon>Tracheophyta</taxon>
        <taxon>Spermatophyta</taxon>
        <taxon>Magnoliopsida</taxon>
        <taxon>eudicotyledons</taxon>
        <taxon>Gunneridae</taxon>
        <taxon>Pentapetalae</taxon>
        <taxon>asterids</taxon>
        <taxon>campanulids</taxon>
        <taxon>Asterales</taxon>
        <taxon>Asteraceae</taxon>
        <taxon>Asteroideae</taxon>
        <taxon>Anthemideae</taxon>
        <taxon>Artemisiinae</taxon>
        <taxon>Artemisia</taxon>
    </lineage>
</organism>
<gene>
    <name evidence="3" type="ORF">CTI12_AA279390</name>
</gene>
<dbReference type="InterPro" id="IPR016024">
    <property type="entry name" value="ARM-type_fold"/>
</dbReference>
<dbReference type="PANTHER" id="PTHR46710:SF1">
    <property type="entry name" value="ARM REPEAT PROTEIN INTERACTING WITH ABF2"/>
    <property type="match status" value="1"/>
</dbReference>
<evidence type="ECO:0000313" key="3">
    <source>
        <dbReference type="EMBL" id="PWA65644.1"/>
    </source>
</evidence>
<sequence length="207" mass="23007">MHAPERCMHDLWQTLFGLPTNLIDEGNSRLLFFGQTYDRTKRSSIVVRNLLATLVLLLQSEDTGIHYEAVGVIGNLVHSSPKIKMDVLHAGALQPVIKLFSSTCSESQREAALLLGQFAAADTDSKLSTMCHNNRDKCLQDTHNQAGIAHSGGIVPLLNLLESKNGTLQHIAVFYNHLFLSISDPYITLNYPTRDVTIVMLDCKSRY</sequence>
<dbReference type="InterPro" id="IPR011989">
    <property type="entry name" value="ARM-like"/>
</dbReference>
<reference evidence="3 4" key="1">
    <citation type="journal article" date="2018" name="Mol. Plant">
        <title>The genome of Artemisia annua provides insight into the evolution of Asteraceae family and artemisinin biosynthesis.</title>
        <authorList>
            <person name="Shen Q."/>
            <person name="Zhang L."/>
            <person name="Liao Z."/>
            <person name="Wang S."/>
            <person name="Yan T."/>
            <person name="Shi P."/>
            <person name="Liu M."/>
            <person name="Fu X."/>
            <person name="Pan Q."/>
            <person name="Wang Y."/>
            <person name="Lv Z."/>
            <person name="Lu X."/>
            <person name="Zhang F."/>
            <person name="Jiang W."/>
            <person name="Ma Y."/>
            <person name="Chen M."/>
            <person name="Hao X."/>
            <person name="Li L."/>
            <person name="Tang Y."/>
            <person name="Lv G."/>
            <person name="Zhou Y."/>
            <person name="Sun X."/>
            <person name="Brodelius P.E."/>
            <person name="Rose J.K.C."/>
            <person name="Tang K."/>
        </authorList>
    </citation>
    <scope>NUCLEOTIDE SEQUENCE [LARGE SCALE GENOMIC DNA]</scope>
    <source>
        <strain evidence="4">cv. Huhao1</strain>
        <tissue evidence="3">Leaf</tissue>
    </source>
</reference>
<feature type="repeat" description="ARM" evidence="2">
    <location>
        <begin position="49"/>
        <end position="91"/>
    </location>
</feature>
<dbReference type="STRING" id="35608.A0A2U1MWR3"/>
<keyword evidence="4" id="KW-1185">Reference proteome</keyword>
<protein>
    <submittedName>
        <fullName evidence="3">ARM REPEAT PROTEIN INTERACTING WITH ABF2</fullName>
    </submittedName>
</protein>
<dbReference type="AlphaFoldDB" id="A0A2U1MWR3"/>
<dbReference type="SUPFAM" id="SSF48371">
    <property type="entry name" value="ARM repeat"/>
    <property type="match status" value="1"/>
</dbReference>
<dbReference type="PANTHER" id="PTHR46710">
    <property type="entry name" value="ARM REPEAT PROTEIN INTERACTING WITH ABF2"/>
    <property type="match status" value="1"/>
</dbReference>
<name>A0A2U1MWR3_ARTAN</name>
<dbReference type="Proteomes" id="UP000245207">
    <property type="component" value="Unassembled WGS sequence"/>
</dbReference>